<dbReference type="PROSITE" id="PS50011">
    <property type="entry name" value="PROTEIN_KINASE_DOM"/>
    <property type="match status" value="1"/>
</dbReference>
<feature type="transmembrane region" description="Helical" evidence="16">
    <location>
        <begin position="552"/>
        <end position="570"/>
    </location>
</feature>
<proteinExistence type="predicted"/>
<evidence type="ECO:0000256" key="16">
    <source>
        <dbReference type="SAM" id="Phobius"/>
    </source>
</evidence>
<evidence type="ECO:0000256" key="7">
    <source>
        <dbReference type="ARBA" id="ARBA00022679"/>
    </source>
</evidence>
<name>A0A439DBQ3_9PEZI</name>
<dbReference type="PANTHER" id="PTHR47634:SF9">
    <property type="entry name" value="PROTEIN KINASE DOMAIN-CONTAINING PROTEIN-RELATED"/>
    <property type="match status" value="1"/>
</dbReference>
<dbReference type="GO" id="GO:0050684">
    <property type="term" value="P:regulation of mRNA processing"/>
    <property type="evidence" value="ECO:0007669"/>
    <property type="project" value="TreeGrafter"/>
</dbReference>
<dbReference type="PROSITE" id="PS00109">
    <property type="entry name" value="PROTEIN_KINASE_TYR"/>
    <property type="match status" value="1"/>
</dbReference>
<dbReference type="InterPro" id="IPR051334">
    <property type="entry name" value="SRPK"/>
</dbReference>
<evidence type="ECO:0000256" key="12">
    <source>
        <dbReference type="ARBA" id="ARBA00033194"/>
    </source>
</evidence>
<evidence type="ECO:0000256" key="5">
    <source>
        <dbReference type="ARBA" id="ARBA00019973"/>
    </source>
</evidence>
<dbReference type="Gene3D" id="3.30.200.20">
    <property type="entry name" value="Phosphorylase Kinase, domain 1"/>
    <property type="match status" value="1"/>
</dbReference>
<comment type="catalytic activity">
    <reaction evidence="14">
        <text>L-seryl-[protein] + ATP = O-phospho-L-seryl-[protein] + ADP + H(+)</text>
        <dbReference type="Rhea" id="RHEA:17989"/>
        <dbReference type="Rhea" id="RHEA-COMP:9863"/>
        <dbReference type="Rhea" id="RHEA-COMP:11604"/>
        <dbReference type="ChEBI" id="CHEBI:15378"/>
        <dbReference type="ChEBI" id="CHEBI:29999"/>
        <dbReference type="ChEBI" id="CHEBI:30616"/>
        <dbReference type="ChEBI" id="CHEBI:83421"/>
        <dbReference type="ChEBI" id="CHEBI:456216"/>
        <dbReference type="EC" id="2.7.11.1"/>
    </reaction>
</comment>
<evidence type="ECO:0000256" key="6">
    <source>
        <dbReference type="ARBA" id="ARBA00022527"/>
    </source>
</evidence>
<dbReference type="SUPFAM" id="SSF56112">
    <property type="entry name" value="Protein kinase-like (PK-like)"/>
    <property type="match status" value="1"/>
</dbReference>
<evidence type="ECO:0000256" key="14">
    <source>
        <dbReference type="ARBA" id="ARBA00048679"/>
    </source>
</evidence>
<dbReference type="GO" id="GO:0000245">
    <property type="term" value="P:spliceosomal complex assembly"/>
    <property type="evidence" value="ECO:0007669"/>
    <property type="project" value="TreeGrafter"/>
</dbReference>
<dbReference type="InterPro" id="IPR011009">
    <property type="entry name" value="Kinase-like_dom_sf"/>
</dbReference>
<evidence type="ECO:0000313" key="19">
    <source>
        <dbReference type="Proteomes" id="UP000286045"/>
    </source>
</evidence>
<keyword evidence="9" id="KW-0418">Kinase</keyword>
<comment type="function">
    <text evidence="1">Component of the EKC/KEOPS complex that is required for the formation of a threonylcarbamoyl group on adenosine at position 37 (t(6)A37) in tRNAs that read codons beginning with adenine. The complex is probably involved in the transfer of the threonylcarbamoyl moiety of threonylcarbamoyl-AMP (TC-AMP) to the N6 group of A37. BUD32 has ATPase activity in the context of the EKC/KEOPS complex and likely plays a supporting role to the catalytic subunit KAE1. The EKC/KEOPS complex also promotes both telomere uncapping and telomere elongation. The complex is required for efficient recruitment of transcriptional coactivators.</text>
</comment>
<dbReference type="Proteomes" id="UP000286045">
    <property type="component" value="Unassembled WGS sequence"/>
</dbReference>
<comment type="subunit">
    <text evidence="2">Component of the EKC/KEOPS complex composed of at least BUD32, CGI121, GON7, KAE1 and PCC1; the whole complex dimerizes.</text>
</comment>
<evidence type="ECO:0000256" key="11">
    <source>
        <dbReference type="ARBA" id="ARBA00030980"/>
    </source>
</evidence>
<dbReference type="SMART" id="SM00220">
    <property type="entry name" value="S_TKc"/>
    <property type="match status" value="1"/>
</dbReference>
<evidence type="ECO:0000256" key="1">
    <source>
        <dbReference type="ARBA" id="ARBA00003747"/>
    </source>
</evidence>
<feature type="region of interest" description="Disordered" evidence="15">
    <location>
        <begin position="498"/>
        <end position="537"/>
    </location>
</feature>
<keyword evidence="7" id="KW-0808">Transferase</keyword>
<reference evidence="18 19" key="1">
    <citation type="submission" date="2018-12" db="EMBL/GenBank/DDBJ databases">
        <title>Draft genome sequence of Xylaria grammica IHI A82.</title>
        <authorList>
            <person name="Buettner E."/>
            <person name="Kellner H."/>
        </authorList>
    </citation>
    <scope>NUCLEOTIDE SEQUENCE [LARGE SCALE GENOMIC DNA]</scope>
    <source>
        <strain evidence="18 19">IHI A82</strain>
    </source>
</reference>
<evidence type="ECO:0000256" key="15">
    <source>
        <dbReference type="SAM" id="MobiDB-lite"/>
    </source>
</evidence>
<evidence type="ECO:0000256" key="10">
    <source>
        <dbReference type="ARBA" id="ARBA00022840"/>
    </source>
</evidence>
<dbReference type="GO" id="GO:0005524">
    <property type="term" value="F:ATP binding"/>
    <property type="evidence" value="ECO:0007669"/>
    <property type="project" value="UniProtKB-KW"/>
</dbReference>
<feature type="compositionally biased region" description="Basic and acidic residues" evidence="15">
    <location>
        <begin position="508"/>
        <end position="518"/>
    </location>
</feature>
<feature type="domain" description="Protein kinase" evidence="17">
    <location>
        <begin position="47"/>
        <end position="460"/>
    </location>
</feature>
<dbReference type="InterPro" id="IPR008266">
    <property type="entry name" value="Tyr_kinase_AS"/>
</dbReference>
<dbReference type="GO" id="GO:0004674">
    <property type="term" value="F:protein serine/threonine kinase activity"/>
    <property type="evidence" value="ECO:0007669"/>
    <property type="project" value="UniProtKB-KW"/>
</dbReference>
<dbReference type="Pfam" id="PF00069">
    <property type="entry name" value="Pkinase"/>
    <property type="match status" value="2"/>
</dbReference>
<evidence type="ECO:0000256" key="2">
    <source>
        <dbReference type="ARBA" id="ARBA00011534"/>
    </source>
</evidence>
<comment type="catalytic activity">
    <reaction evidence="13">
        <text>L-threonyl-[protein] + ATP = O-phospho-L-threonyl-[protein] + ADP + H(+)</text>
        <dbReference type="Rhea" id="RHEA:46608"/>
        <dbReference type="Rhea" id="RHEA-COMP:11060"/>
        <dbReference type="Rhea" id="RHEA-COMP:11605"/>
        <dbReference type="ChEBI" id="CHEBI:15378"/>
        <dbReference type="ChEBI" id="CHEBI:30013"/>
        <dbReference type="ChEBI" id="CHEBI:30616"/>
        <dbReference type="ChEBI" id="CHEBI:61977"/>
        <dbReference type="ChEBI" id="CHEBI:456216"/>
        <dbReference type="EC" id="2.7.11.1"/>
    </reaction>
</comment>
<accession>A0A439DBQ3</accession>
<dbReference type="Gene3D" id="1.10.510.10">
    <property type="entry name" value="Transferase(Phosphotransferase) domain 1"/>
    <property type="match status" value="1"/>
</dbReference>
<evidence type="ECO:0000256" key="3">
    <source>
        <dbReference type="ARBA" id="ARBA00012513"/>
    </source>
</evidence>
<keyword evidence="8" id="KW-0547">Nucleotide-binding</keyword>
<evidence type="ECO:0000259" key="17">
    <source>
        <dbReference type="PROSITE" id="PS50011"/>
    </source>
</evidence>
<dbReference type="EC" id="2.7.11.1" evidence="3"/>
<protein>
    <recommendedName>
        <fullName evidence="5">EKC/KEOPS complex subunit BUD32</fullName>
        <ecNumber evidence="3">2.7.11.1</ecNumber>
    </recommendedName>
    <alternativeName>
        <fullName evidence="11 12">Atypical Serine/threonine protein kinase BUD32</fullName>
    </alternativeName>
    <alternativeName>
        <fullName evidence="4">EKC/KEOPS complex subunit bud32</fullName>
    </alternativeName>
</protein>
<dbReference type="InterPro" id="IPR000719">
    <property type="entry name" value="Prot_kinase_dom"/>
</dbReference>
<gene>
    <name evidence="18" type="ORF">EKO27_g3275</name>
</gene>
<keyword evidence="10" id="KW-0067">ATP-binding</keyword>
<evidence type="ECO:0000256" key="8">
    <source>
        <dbReference type="ARBA" id="ARBA00022741"/>
    </source>
</evidence>
<evidence type="ECO:0000256" key="9">
    <source>
        <dbReference type="ARBA" id="ARBA00022777"/>
    </source>
</evidence>
<keyword evidence="16" id="KW-0812">Transmembrane</keyword>
<dbReference type="EMBL" id="RYZI01000068">
    <property type="protein sequence ID" value="RWA11826.1"/>
    <property type="molecule type" value="Genomic_DNA"/>
</dbReference>
<keyword evidence="16" id="KW-0472">Membrane</keyword>
<organism evidence="18 19">
    <name type="scientific">Xylaria grammica</name>
    <dbReference type="NCBI Taxonomy" id="363999"/>
    <lineage>
        <taxon>Eukaryota</taxon>
        <taxon>Fungi</taxon>
        <taxon>Dikarya</taxon>
        <taxon>Ascomycota</taxon>
        <taxon>Pezizomycotina</taxon>
        <taxon>Sordariomycetes</taxon>
        <taxon>Xylariomycetidae</taxon>
        <taxon>Xylariales</taxon>
        <taxon>Xylariaceae</taxon>
        <taxon>Xylaria</taxon>
    </lineage>
</organism>
<comment type="caution">
    <text evidence="18">The sequence shown here is derived from an EMBL/GenBank/DDBJ whole genome shotgun (WGS) entry which is preliminary data.</text>
</comment>
<evidence type="ECO:0000313" key="18">
    <source>
        <dbReference type="EMBL" id="RWA11826.1"/>
    </source>
</evidence>
<keyword evidence="19" id="KW-1185">Reference proteome</keyword>
<dbReference type="STRING" id="363999.A0A439DBQ3"/>
<keyword evidence="6" id="KW-0723">Serine/threonine-protein kinase</keyword>
<sequence>MTSSTDETNHKQKYIQSYGVEGIEDLEDYTENGLHPVNILDILDGRFEVCHKLGSGGIATVWLCYEASEKRWRAIKVNAASHSSMDSPELRISRALKNQAVGSEDLERHHIVMAEETSTFWIEGPNGKHLCSVLPVLGPSLSQWREMAVGFGAVRIQKVCYELTEGLHFLHEHGICHGDFRPQNILMRLADGGLDHLDPDELFELISLHNRHEVRTLDGSHSPNAPKWVIEPLNWYELKDLVLDNVAIVDLGEAFELDSPPRSLGIPRPYASPEVMYGGAPLGKESDVWSLAITLMEVRTGEQIDGFESPLDRMENIAGPIPPPYRSIAAEKLYRNLLRDFDASSQEDMPKPHPPSEKLLQSTGALTELFWKEYQAEGELDYSSPEIPTGIEDYLGEEFWETVPITNGDSVGENEPTTMLRPYRIPKDELTMLTDLLRGMLMYKPHDRTSTSSVLGHSWFTMGLGDEKLNIEEPEKQLFDIKREAQSRTTTEEIVSQVNSQKPSKKISKSEIGSREIAPEADTSELKTNTPGIVPSPRPRGQKRFILSVSQILSWLSTCLPILLSIIILWKLRHGPESTTIEKLEVVNIFITPNRPPVADAN</sequence>
<dbReference type="PANTHER" id="PTHR47634">
    <property type="entry name" value="PROTEIN KINASE DOMAIN-CONTAINING PROTEIN-RELATED"/>
    <property type="match status" value="1"/>
</dbReference>
<evidence type="ECO:0000256" key="13">
    <source>
        <dbReference type="ARBA" id="ARBA00047899"/>
    </source>
</evidence>
<evidence type="ECO:0000256" key="4">
    <source>
        <dbReference type="ARBA" id="ARBA00013948"/>
    </source>
</evidence>
<dbReference type="AlphaFoldDB" id="A0A439DBQ3"/>
<keyword evidence="16" id="KW-1133">Transmembrane helix</keyword>